<accession>A0A2W4ERI6</accession>
<dbReference type="RefSeq" id="WP_111158953.1">
    <property type="nucleotide sequence ID" value="NZ_PCDP01000005.1"/>
</dbReference>
<name>A0A2W4ERI6_9HYPH</name>
<gene>
    <name evidence="1" type="ORF">CPY51_04905</name>
</gene>
<dbReference type="NCBIfam" id="TIGR02522">
    <property type="entry name" value="pilus_cpaD"/>
    <property type="match status" value="1"/>
</dbReference>
<keyword evidence="2" id="KW-1185">Reference proteome</keyword>
<dbReference type="InterPro" id="IPR013361">
    <property type="entry name" value="Pilus_CpaD"/>
</dbReference>
<dbReference type="InterPro" id="IPR019027">
    <property type="entry name" value="Pilus_biogenesis_CpaD-related"/>
</dbReference>
<proteinExistence type="predicted"/>
<evidence type="ECO:0000313" key="2">
    <source>
        <dbReference type="Proteomes" id="UP000248925"/>
    </source>
</evidence>
<organism evidence="1 2">
    <name type="scientific">Rhizobium tubonense</name>
    <dbReference type="NCBI Taxonomy" id="484088"/>
    <lineage>
        <taxon>Bacteria</taxon>
        <taxon>Pseudomonadati</taxon>
        <taxon>Pseudomonadota</taxon>
        <taxon>Alphaproteobacteria</taxon>
        <taxon>Hyphomicrobiales</taxon>
        <taxon>Rhizobiaceae</taxon>
        <taxon>Rhizobium/Agrobacterium group</taxon>
        <taxon>Rhizobium</taxon>
    </lineage>
</organism>
<protein>
    <submittedName>
        <fullName evidence="1">Pilus assembly protein CpaD</fullName>
    </submittedName>
</protein>
<dbReference type="EMBL" id="PCDP01000005">
    <property type="protein sequence ID" value="PZM16026.1"/>
    <property type="molecule type" value="Genomic_DNA"/>
</dbReference>
<dbReference type="Pfam" id="PF09476">
    <property type="entry name" value="Pilus_CpaD"/>
    <property type="match status" value="1"/>
</dbReference>
<comment type="caution">
    <text evidence="1">The sequence shown here is derived from an EMBL/GenBank/DDBJ whole genome shotgun (WGS) entry which is preliminary data.</text>
</comment>
<sequence length="237" mass="25389">MTGIDHIPHRVARLRLASLVVIAMVAVVSGCANKDDLTTGGIPDDYRQRHPIVLTQAEHNVDIPVSEGDRRITSGMRDTIRGFAQDYRAHATGNIEILSPRGSISSPTALSMRRQIRQELVASGIPSSRIADNSYPAGGAADATPIRLRFMATTAVTNACGQWPEDLADRPFDNQNYYNFGCAQQNNLAAQVANPTDLVAPRAQTPIDAEQRSGIIDGYRKGSVATSSVSSTGFGGN</sequence>
<evidence type="ECO:0000313" key="1">
    <source>
        <dbReference type="EMBL" id="PZM16026.1"/>
    </source>
</evidence>
<dbReference type="AlphaFoldDB" id="A0A2W4ERI6"/>
<reference evidence="1 2" key="1">
    <citation type="journal article" date="2018" name="Sci. Rep.">
        <title>Rhizobium tumorigenes sp. nov., a novel plant tumorigenic bacterium isolated from cane gall tumors on thornless blackberry.</title>
        <authorList>
            <person name="Kuzmanovi N."/>
            <person name="Smalla K."/>
            <person name="Gronow S."/>
            <person name="PuBawska J."/>
        </authorList>
    </citation>
    <scope>NUCLEOTIDE SEQUENCE [LARGE SCALE GENOMIC DNA]</scope>
    <source>
        <strain evidence="1 2">CCBAU 85046</strain>
    </source>
</reference>
<dbReference type="OrthoDB" id="9802674at2"/>
<dbReference type="Proteomes" id="UP000248925">
    <property type="component" value="Unassembled WGS sequence"/>
</dbReference>